<dbReference type="SUPFAM" id="SSF142921">
    <property type="entry name" value="WGR domain-like"/>
    <property type="match status" value="1"/>
</dbReference>
<organism evidence="2 3">
    <name type="scientific">Martelella mangrovi</name>
    <dbReference type="NCBI Taxonomy" id="1397477"/>
    <lineage>
        <taxon>Bacteria</taxon>
        <taxon>Pseudomonadati</taxon>
        <taxon>Pseudomonadota</taxon>
        <taxon>Alphaproteobacteria</taxon>
        <taxon>Hyphomicrobiales</taxon>
        <taxon>Aurantimonadaceae</taxon>
        <taxon>Martelella</taxon>
    </lineage>
</organism>
<evidence type="ECO:0000313" key="2">
    <source>
        <dbReference type="EMBL" id="MET3600690.1"/>
    </source>
</evidence>
<dbReference type="EMBL" id="JBEPLY010000009">
    <property type="protein sequence ID" value="MET3600690.1"/>
    <property type="molecule type" value="Genomic_DNA"/>
</dbReference>
<keyword evidence="3" id="KW-1185">Reference proteome</keyword>
<dbReference type="SMART" id="SM00773">
    <property type="entry name" value="WGR"/>
    <property type="match status" value="1"/>
</dbReference>
<dbReference type="Gene3D" id="2.20.140.10">
    <property type="entry name" value="WGR domain"/>
    <property type="match status" value="1"/>
</dbReference>
<evidence type="ECO:0000313" key="3">
    <source>
        <dbReference type="Proteomes" id="UP001549164"/>
    </source>
</evidence>
<dbReference type="InterPro" id="IPR008893">
    <property type="entry name" value="WGR_domain"/>
</dbReference>
<accession>A0ABV2ICN9</accession>
<evidence type="ECO:0000259" key="1">
    <source>
        <dbReference type="PROSITE" id="PS51977"/>
    </source>
</evidence>
<dbReference type="Pfam" id="PF05406">
    <property type="entry name" value="WGR"/>
    <property type="match status" value="1"/>
</dbReference>
<feature type="domain" description="WGR" evidence="1">
    <location>
        <begin position="1"/>
        <end position="83"/>
    </location>
</feature>
<dbReference type="GO" id="GO:0003677">
    <property type="term" value="F:DNA binding"/>
    <property type="evidence" value="ECO:0007669"/>
    <property type="project" value="UniProtKB-KW"/>
</dbReference>
<protein>
    <submittedName>
        <fullName evidence="2">DNA-binding WGR domain protein</fullName>
    </submittedName>
</protein>
<name>A0ABV2ICN9_9HYPH</name>
<dbReference type="InterPro" id="IPR036930">
    <property type="entry name" value="WGR_dom_sf"/>
</dbReference>
<sequence length="83" mass="9647">MGSQFDLFPTEVFLRRIEPATNKWRFYHLSIESDLFGDWCLVRRWGRIGTGGQLKLDWFASAGEAHDALAVLAQSKRKRGYRD</sequence>
<keyword evidence="2" id="KW-0238">DNA-binding</keyword>
<comment type="caution">
    <text evidence="2">The sequence shown here is derived from an EMBL/GenBank/DDBJ whole genome shotgun (WGS) entry which is preliminary data.</text>
</comment>
<proteinExistence type="predicted"/>
<reference evidence="2 3" key="1">
    <citation type="submission" date="2024-06" db="EMBL/GenBank/DDBJ databases">
        <title>Genomic Encyclopedia of Type Strains, Phase IV (KMG-IV): sequencing the most valuable type-strain genomes for metagenomic binning, comparative biology and taxonomic classification.</title>
        <authorList>
            <person name="Goeker M."/>
        </authorList>
    </citation>
    <scope>NUCLEOTIDE SEQUENCE [LARGE SCALE GENOMIC DNA]</scope>
    <source>
        <strain evidence="2 3">DSM 28102</strain>
    </source>
</reference>
<dbReference type="Proteomes" id="UP001549164">
    <property type="component" value="Unassembled WGS sequence"/>
</dbReference>
<gene>
    <name evidence="2" type="ORF">ABID12_002641</name>
</gene>
<dbReference type="PROSITE" id="PS51977">
    <property type="entry name" value="WGR"/>
    <property type="match status" value="1"/>
</dbReference>
<dbReference type="InterPro" id="IPR049809">
    <property type="entry name" value="YehF/YfeS-like_WGR"/>
</dbReference>
<dbReference type="RefSeq" id="WP_354434580.1">
    <property type="nucleotide sequence ID" value="NZ_JBEPLY010000009.1"/>
</dbReference>
<dbReference type="CDD" id="cd07996">
    <property type="entry name" value="WGR_MMR_like"/>
    <property type="match status" value="1"/>
</dbReference>